<feature type="region of interest" description="Disordered" evidence="1">
    <location>
        <begin position="1"/>
        <end position="122"/>
    </location>
</feature>
<feature type="compositionally biased region" description="Polar residues" evidence="1">
    <location>
        <begin position="370"/>
        <end position="396"/>
    </location>
</feature>
<organism evidence="3 4">
    <name type="scientific">Klebsormidium nitens</name>
    <name type="common">Green alga</name>
    <name type="synonym">Ulothrix nitens</name>
    <dbReference type="NCBI Taxonomy" id="105231"/>
    <lineage>
        <taxon>Eukaryota</taxon>
        <taxon>Viridiplantae</taxon>
        <taxon>Streptophyta</taxon>
        <taxon>Klebsormidiophyceae</taxon>
        <taxon>Klebsormidiales</taxon>
        <taxon>Klebsormidiaceae</taxon>
        <taxon>Klebsormidium</taxon>
    </lineage>
</organism>
<evidence type="ECO:0000259" key="2">
    <source>
        <dbReference type="Pfam" id="PF15249"/>
    </source>
</evidence>
<feature type="compositionally biased region" description="Polar residues" evidence="1">
    <location>
        <begin position="408"/>
        <end position="420"/>
    </location>
</feature>
<sequence>MSAAAALVSKSGPAVSPSSSGDSDVPLGTQALQASATSSGAKGGSKPGPKPGTKYKTRVYKVKPGPKPRDSDGNVIEKAEYAHGNYHREVLTKGTLPPKSPSVTPSPVVKHTPAPSKFPDAADLDHKRDTDLRRKHEVEQARLDGKKVATPDVKRPFSSVDDVIDRLLPYHVLASYDADELDLEQWQRDESPLLCSRAQAWKELLIGRAAEFSTQMMQQVERFNRVVRRKLAGHVPGEETLLAAKLLIEDERAKLAAEKKLRQEELDRRLEEKRAEEERRRKQAEEAERVRLEQERVKQEEERVKAEEERVKKEAAERRAVAAVAAEGSGESEDEGGESQSGERDGEGNSGGDEEESEDSDGAGILINKPSHTTDGSELVNFNNPFLGSSDWTKQGSGLKGAGYPLKSSDSGTRTTSGID</sequence>
<dbReference type="InterPro" id="IPR015671">
    <property type="entry name" value="GSCR1_dom"/>
</dbReference>
<feature type="compositionally biased region" description="Basic and acidic residues" evidence="1">
    <location>
        <begin position="67"/>
        <end position="91"/>
    </location>
</feature>
<feature type="compositionally biased region" description="Low complexity" evidence="1">
    <location>
        <begin position="101"/>
        <end position="113"/>
    </location>
</feature>
<reference evidence="3 4" key="1">
    <citation type="journal article" date="2014" name="Nat. Commun.">
        <title>Klebsormidium flaccidum genome reveals primary factors for plant terrestrial adaptation.</title>
        <authorList>
            <person name="Hori K."/>
            <person name="Maruyama F."/>
            <person name="Fujisawa T."/>
            <person name="Togashi T."/>
            <person name="Yamamoto N."/>
            <person name="Seo M."/>
            <person name="Sato S."/>
            <person name="Yamada T."/>
            <person name="Mori H."/>
            <person name="Tajima N."/>
            <person name="Moriyama T."/>
            <person name="Ikeuchi M."/>
            <person name="Watanabe M."/>
            <person name="Wada H."/>
            <person name="Kobayashi K."/>
            <person name="Saito M."/>
            <person name="Masuda T."/>
            <person name="Sasaki-Sekimoto Y."/>
            <person name="Mashiguchi K."/>
            <person name="Awai K."/>
            <person name="Shimojima M."/>
            <person name="Masuda S."/>
            <person name="Iwai M."/>
            <person name="Nobusawa T."/>
            <person name="Narise T."/>
            <person name="Kondo S."/>
            <person name="Saito H."/>
            <person name="Sato R."/>
            <person name="Murakawa M."/>
            <person name="Ihara Y."/>
            <person name="Oshima-Yamada Y."/>
            <person name="Ohtaka K."/>
            <person name="Satoh M."/>
            <person name="Sonobe K."/>
            <person name="Ishii M."/>
            <person name="Ohtani R."/>
            <person name="Kanamori-Sato M."/>
            <person name="Honoki R."/>
            <person name="Miyazaki D."/>
            <person name="Mochizuki H."/>
            <person name="Umetsu J."/>
            <person name="Higashi K."/>
            <person name="Shibata D."/>
            <person name="Kamiya Y."/>
            <person name="Sato N."/>
            <person name="Nakamura Y."/>
            <person name="Tabata S."/>
            <person name="Ida S."/>
            <person name="Kurokawa K."/>
            <person name="Ohta H."/>
        </authorList>
    </citation>
    <scope>NUCLEOTIDE SEQUENCE [LARGE SCALE GENOMIC DNA]</scope>
    <source>
        <strain evidence="3 4">NIES-2285</strain>
    </source>
</reference>
<feature type="region of interest" description="Disordered" evidence="1">
    <location>
        <begin position="270"/>
        <end position="420"/>
    </location>
</feature>
<dbReference type="Proteomes" id="UP000054558">
    <property type="component" value="Unassembled WGS sequence"/>
</dbReference>
<evidence type="ECO:0000313" key="3">
    <source>
        <dbReference type="EMBL" id="GAQ83525.1"/>
    </source>
</evidence>
<dbReference type="PANTHER" id="PTHR15572:SF0">
    <property type="entry name" value="GLUTAMINE-RICH PROTEIN-RELATED"/>
    <property type="match status" value="1"/>
</dbReference>
<keyword evidence="4" id="KW-1185">Reference proteome</keyword>
<proteinExistence type="predicted"/>
<name>A0A1Y1HY01_KLENI</name>
<gene>
    <name evidence="3" type="ORF">KFL_001510270</name>
</gene>
<protein>
    <recommendedName>
        <fullName evidence="2">GLTSCR protein conserved domain-containing protein</fullName>
    </recommendedName>
</protein>
<feature type="compositionally biased region" description="Acidic residues" evidence="1">
    <location>
        <begin position="352"/>
        <end position="361"/>
    </location>
</feature>
<evidence type="ECO:0000313" key="4">
    <source>
        <dbReference type="Proteomes" id="UP000054558"/>
    </source>
</evidence>
<dbReference type="InterPro" id="IPR052438">
    <property type="entry name" value="Chromatin_remod/trans_coact"/>
</dbReference>
<dbReference type="Pfam" id="PF15249">
    <property type="entry name" value="GLTSCR1"/>
    <property type="match status" value="1"/>
</dbReference>
<feature type="compositionally biased region" description="Basic residues" evidence="1">
    <location>
        <begin position="53"/>
        <end position="66"/>
    </location>
</feature>
<evidence type="ECO:0000256" key="1">
    <source>
        <dbReference type="SAM" id="MobiDB-lite"/>
    </source>
</evidence>
<dbReference type="EMBL" id="DF237100">
    <property type="protein sequence ID" value="GAQ83525.1"/>
    <property type="molecule type" value="Genomic_DNA"/>
</dbReference>
<dbReference type="AlphaFoldDB" id="A0A1Y1HY01"/>
<feature type="domain" description="GLTSCR protein conserved" evidence="2">
    <location>
        <begin position="144"/>
        <end position="259"/>
    </location>
</feature>
<dbReference type="OrthoDB" id="2556847at2759"/>
<dbReference type="OMA" id="HRPISIQ"/>
<feature type="compositionally biased region" description="Low complexity" evidence="1">
    <location>
        <begin position="8"/>
        <end position="26"/>
    </location>
</feature>
<feature type="compositionally biased region" description="Basic and acidic residues" evidence="1">
    <location>
        <begin position="270"/>
        <end position="320"/>
    </location>
</feature>
<dbReference type="STRING" id="105231.A0A1Y1HY01"/>
<accession>A0A1Y1HY01</accession>
<dbReference type="PANTHER" id="PTHR15572">
    <property type="entry name" value="GLIOMA TUMOR SUPPRESSOR CANDIDATE REGION GENE 1"/>
    <property type="match status" value="1"/>
</dbReference>